<evidence type="ECO:0000313" key="2">
    <source>
        <dbReference type="EMBL" id="EWS73127.1"/>
    </source>
</evidence>
<keyword evidence="1" id="KW-1133">Transmembrane helix</keyword>
<name>W7X6Y6_TETTS</name>
<keyword evidence="3" id="KW-1185">Reference proteome</keyword>
<dbReference type="GeneID" id="24438315"/>
<proteinExistence type="predicted"/>
<gene>
    <name evidence="2" type="ORF">TTHERM_000307679</name>
</gene>
<dbReference type="RefSeq" id="XP_012654314.1">
    <property type="nucleotide sequence ID" value="XM_012798860.1"/>
</dbReference>
<protein>
    <submittedName>
        <fullName evidence="2">Transmembrane protein, putative</fullName>
    </submittedName>
</protein>
<dbReference type="EMBL" id="GG662608">
    <property type="protein sequence ID" value="EWS73127.1"/>
    <property type="molecule type" value="Genomic_DNA"/>
</dbReference>
<keyword evidence="1 2" id="KW-0812">Transmembrane</keyword>
<evidence type="ECO:0000313" key="3">
    <source>
        <dbReference type="Proteomes" id="UP000009168"/>
    </source>
</evidence>
<reference evidence="3" key="1">
    <citation type="journal article" date="2006" name="PLoS Biol.">
        <title>Macronuclear genome sequence of the ciliate Tetrahymena thermophila, a model eukaryote.</title>
        <authorList>
            <person name="Eisen J.A."/>
            <person name="Coyne R.S."/>
            <person name="Wu M."/>
            <person name="Wu D."/>
            <person name="Thiagarajan M."/>
            <person name="Wortman J.R."/>
            <person name="Badger J.H."/>
            <person name="Ren Q."/>
            <person name="Amedeo P."/>
            <person name="Jones K.M."/>
            <person name="Tallon L.J."/>
            <person name="Delcher A.L."/>
            <person name="Salzberg S.L."/>
            <person name="Silva J.C."/>
            <person name="Haas B.J."/>
            <person name="Majoros W.H."/>
            <person name="Farzad M."/>
            <person name="Carlton J.M."/>
            <person name="Smith R.K. Jr."/>
            <person name="Garg J."/>
            <person name="Pearlman R.E."/>
            <person name="Karrer K.M."/>
            <person name="Sun L."/>
            <person name="Manning G."/>
            <person name="Elde N.C."/>
            <person name="Turkewitz A.P."/>
            <person name="Asai D.J."/>
            <person name="Wilkes D.E."/>
            <person name="Wang Y."/>
            <person name="Cai H."/>
            <person name="Collins K."/>
            <person name="Stewart B.A."/>
            <person name="Lee S.R."/>
            <person name="Wilamowska K."/>
            <person name="Weinberg Z."/>
            <person name="Ruzzo W.L."/>
            <person name="Wloga D."/>
            <person name="Gaertig J."/>
            <person name="Frankel J."/>
            <person name="Tsao C.-C."/>
            <person name="Gorovsky M.A."/>
            <person name="Keeling P.J."/>
            <person name="Waller R.F."/>
            <person name="Patron N.J."/>
            <person name="Cherry J.M."/>
            <person name="Stover N.A."/>
            <person name="Krieger C.J."/>
            <person name="del Toro C."/>
            <person name="Ryder H.F."/>
            <person name="Williamson S.C."/>
            <person name="Barbeau R.A."/>
            <person name="Hamilton E.P."/>
            <person name="Orias E."/>
        </authorList>
    </citation>
    <scope>NUCLEOTIDE SEQUENCE [LARGE SCALE GENOMIC DNA]</scope>
    <source>
        <strain evidence="3">SB210</strain>
    </source>
</reference>
<feature type="transmembrane region" description="Helical" evidence="1">
    <location>
        <begin position="109"/>
        <end position="131"/>
    </location>
</feature>
<feature type="transmembrane region" description="Helical" evidence="1">
    <location>
        <begin position="198"/>
        <end position="217"/>
    </location>
</feature>
<dbReference type="InParanoid" id="W7X6Y6"/>
<feature type="transmembrane region" description="Helical" evidence="1">
    <location>
        <begin position="41"/>
        <end position="63"/>
    </location>
</feature>
<dbReference type="AlphaFoldDB" id="W7X6Y6"/>
<feature type="transmembrane region" description="Helical" evidence="1">
    <location>
        <begin position="75"/>
        <end position="97"/>
    </location>
</feature>
<dbReference type="Proteomes" id="UP000009168">
    <property type="component" value="Unassembled WGS sequence"/>
</dbReference>
<evidence type="ECO:0000256" key="1">
    <source>
        <dbReference type="SAM" id="Phobius"/>
    </source>
</evidence>
<accession>W7X6Y6</accession>
<organism evidence="2 3">
    <name type="scientific">Tetrahymena thermophila (strain SB210)</name>
    <dbReference type="NCBI Taxonomy" id="312017"/>
    <lineage>
        <taxon>Eukaryota</taxon>
        <taxon>Sar</taxon>
        <taxon>Alveolata</taxon>
        <taxon>Ciliophora</taxon>
        <taxon>Intramacronucleata</taxon>
        <taxon>Oligohymenophorea</taxon>
        <taxon>Hymenostomatida</taxon>
        <taxon>Tetrahymenina</taxon>
        <taxon>Tetrahymenidae</taxon>
        <taxon>Tetrahymena</taxon>
    </lineage>
</organism>
<sequence>MIDPYYERYCRSKELLLNNLPHEVIKQQEKVSRQFLRRFYIIYRSFLVISFLYASVSLYLGIYIQQLAQYKVESIFMFTGVVFYFLTSFVSFLTPFFSLKTRLQRMACIANYLGGSFIIIDSLVVFIISLIDDCCGIQFQIDSQQVVDMCQILQNGQVCQKIGTQELIQRINSKEFIQQVCQAYSCTDMEVVTIKNNLIYWICCINFIIFFLVGALFMHQLLKKIQKVDSEIKKIQQDYVYSKYSSSSEY</sequence>
<keyword evidence="1" id="KW-0472">Membrane</keyword>
<dbReference type="KEGG" id="tet:TTHERM_000307679"/>